<dbReference type="PANTHER" id="PTHR43343:SF3">
    <property type="entry name" value="PROTEASE DO-LIKE 8, CHLOROPLASTIC"/>
    <property type="match status" value="1"/>
</dbReference>
<accession>M0QPE5</accession>
<dbReference type="GO" id="GO:0004252">
    <property type="term" value="F:serine-type endopeptidase activity"/>
    <property type="evidence" value="ECO:0007669"/>
    <property type="project" value="InterPro"/>
</dbReference>
<dbReference type="AlphaFoldDB" id="M0QPE5"/>
<protein>
    <submittedName>
        <fullName evidence="6">Peptidase S1 family protein</fullName>
    </submittedName>
</protein>
<evidence type="ECO:0000313" key="6">
    <source>
        <dbReference type="EMBL" id="GAC70423.1"/>
    </source>
</evidence>
<evidence type="ECO:0000256" key="1">
    <source>
        <dbReference type="ARBA" id="ARBA00010541"/>
    </source>
</evidence>
<dbReference type="PANTHER" id="PTHR43343">
    <property type="entry name" value="PEPTIDASE S12"/>
    <property type="match status" value="1"/>
</dbReference>
<dbReference type="Gene3D" id="2.40.10.10">
    <property type="entry name" value="Trypsin-like serine proteases"/>
    <property type="match status" value="2"/>
</dbReference>
<keyword evidence="2" id="KW-0645">Protease</keyword>
<name>M0QPE5_9ACTN</name>
<dbReference type="OrthoDB" id="9758917at2"/>
<evidence type="ECO:0000256" key="2">
    <source>
        <dbReference type="ARBA" id="ARBA00022670"/>
    </source>
</evidence>
<dbReference type="InterPro" id="IPR001940">
    <property type="entry name" value="Peptidase_S1C"/>
</dbReference>
<feature type="compositionally biased region" description="Gly residues" evidence="4">
    <location>
        <begin position="1"/>
        <end position="11"/>
    </location>
</feature>
<dbReference type="InterPro" id="IPR051201">
    <property type="entry name" value="Chloro_Bact_Ser_Proteases"/>
</dbReference>
<dbReference type="GO" id="GO:0006508">
    <property type="term" value="P:proteolysis"/>
    <property type="evidence" value="ECO:0007669"/>
    <property type="project" value="UniProtKB-KW"/>
</dbReference>
<comment type="caution">
    <text evidence="6">The sequence shown here is derived from an EMBL/GenBank/DDBJ whole genome shotgun (WGS) entry which is preliminary data.</text>
</comment>
<dbReference type="SUPFAM" id="SSF50494">
    <property type="entry name" value="Trypsin-like serine proteases"/>
    <property type="match status" value="1"/>
</dbReference>
<dbReference type="Gene3D" id="2.30.42.10">
    <property type="match status" value="1"/>
</dbReference>
<dbReference type="RefSeq" id="WP_007624440.1">
    <property type="nucleotide sequence ID" value="NZ_BANX01000034.1"/>
</dbReference>
<keyword evidence="3" id="KW-0378">Hydrolase</keyword>
<feature type="compositionally biased region" description="Polar residues" evidence="4">
    <location>
        <begin position="151"/>
        <end position="162"/>
    </location>
</feature>
<comment type="similarity">
    <text evidence="1">Belongs to the peptidase S1C family.</text>
</comment>
<dbReference type="SMART" id="SM00228">
    <property type="entry name" value="PDZ"/>
    <property type="match status" value="1"/>
</dbReference>
<feature type="compositionally biased region" description="Polar residues" evidence="4">
    <location>
        <begin position="88"/>
        <end position="99"/>
    </location>
</feature>
<feature type="region of interest" description="Disordered" evidence="4">
    <location>
        <begin position="151"/>
        <end position="182"/>
    </location>
</feature>
<proteinExistence type="inferred from homology"/>
<feature type="compositionally biased region" description="Pro residues" evidence="4">
    <location>
        <begin position="106"/>
        <end position="118"/>
    </location>
</feature>
<evidence type="ECO:0000313" key="7">
    <source>
        <dbReference type="Proteomes" id="UP000011666"/>
    </source>
</evidence>
<dbReference type="InterPro" id="IPR036034">
    <property type="entry name" value="PDZ_sf"/>
</dbReference>
<gene>
    <name evidence="6" type="ORF">GS4_34_01090</name>
</gene>
<dbReference type="STRING" id="1223545.GS4_34_01090"/>
<evidence type="ECO:0000256" key="3">
    <source>
        <dbReference type="ARBA" id="ARBA00022801"/>
    </source>
</evidence>
<dbReference type="SUPFAM" id="SSF50156">
    <property type="entry name" value="PDZ domain-like"/>
    <property type="match status" value="1"/>
</dbReference>
<dbReference type="eggNOG" id="COG0265">
    <property type="taxonomic scope" value="Bacteria"/>
</dbReference>
<evidence type="ECO:0000259" key="5">
    <source>
        <dbReference type="PROSITE" id="PS50106"/>
    </source>
</evidence>
<organism evidence="6 7">
    <name type="scientific">Gordonia soli NBRC 108243</name>
    <dbReference type="NCBI Taxonomy" id="1223545"/>
    <lineage>
        <taxon>Bacteria</taxon>
        <taxon>Bacillati</taxon>
        <taxon>Actinomycetota</taxon>
        <taxon>Actinomycetes</taxon>
        <taxon>Mycobacteriales</taxon>
        <taxon>Gordoniaceae</taxon>
        <taxon>Gordonia</taxon>
    </lineage>
</organism>
<dbReference type="PRINTS" id="PR00834">
    <property type="entry name" value="PROTEASES2C"/>
</dbReference>
<dbReference type="Pfam" id="PF13365">
    <property type="entry name" value="Trypsin_2"/>
    <property type="match status" value="1"/>
</dbReference>
<dbReference type="Proteomes" id="UP000011666">
    <property type="component" value="Unassembled WGS sequence"/>
</dbReference>
<dbReference type="InterPro" id="IPR001478">
    <property type="entry name" value="PDZ"/>
</dbReference>
<dbReference type="EMBL" id="BANX01000034">
    <property type="protein sequence ID" value="GAC70423.1"/>
    <property type="molecule type" value="Genomic_DNA"/>
</dbReference>
<sequence>MTSGGSHGGGPYDPQGTPPPTYGQQGQPGYGASGHETQNPGGAYGSGPGTYVPGSGPGGYGAPPPQTRVFPGGPVPGQPGSGAFPAQSPYSPAPGNTTYGAGAFGTPPPAEPASPQPPKKGGGGKAAIAIGAVVLALVAGGIGGVVGATVDNDSTSTSTASQDGPLGGDPNSQTAGQMEAPEGSVQDVAANVLPSVVSIDVVEGNQQGEGSGVILSDDGVIMTNNHVVSAGGSRPASNVSVSFADGSRAAAKVLGADPVSDIAVIKADKTGLKPITVGTSKNLAVGQDVIAVGSPLGLESTVTTGIISALNRPVSTSREAGTTSVIDAIQTDAAINPGNSGGALVNARGALIGVNTAIATLGGGQDTQGGSIGLGFAIPIDQAIRVANQLRETGRSTQAGLGVSVRPTSDSTTPGALISDVTAGGPAAKAGIPEGAVVTKVGDRTITSGDALVAAVRSHAPGDTVDITYTVRGAPKTAQVTLETLRVN</sequence>
<reference evidence="6 7" key="1">
    <citation type="submission" date="2013-01" db="EMBL/GenBank/DDBJ databases">
        <title>Whole genome shotgun sequence of Gordonia soli NBRC 108243.</title>
        <authorList>
            <person name="Isaki-Nakamura S."/>
            <person name="Hosoyama A."/>
            <person name="Tsuchikane K."/>
            <person name="Ando Y."/>
            <person name="Baba S."/>
            <person name="Ohji S."/>
            <person name="Hamada M."/>
            <person name="Tamura T."/>
            <person name="Yamazoe A."/>
            <person name="Yamazaki S."/>
            <person name="Fujita N."/>
        </authorList>
    </citation>
    <scope>NUCLEOTIDE SEQUENCE [LARGE SCALE GENOMIC DNA]</scope>
    <source>
        <strain evidence="6 7">NBRC 108243</strain>
    </source>
</reference>
<feature type="domain" description="PDZ" evidence="5">
    <location>
        <begin position="390"/>
        <end position="448"/>
    </location>
</feature>
<dbReference type="PROSITE" id="PS50106">
    <property type="entry name" value="PDZ"/>
    <property type="match status" value="1"/>
</dbReference>
<evidence type="ECO:0000256" key="4">
    <source>
        <dbReference type="SAM" id="MobiDB-lite"/>
    </source>
</evidence>
<dbReference type="InterPro" id="IPR009003">
    <property type="entry name" value="Peptidase_S1_PA"/>
</dbReference>
<keyword evidence="7" id="KW-1185">Reference proteome</keyword>
<dbReference type="Pfam" id="PF13180">
    <property type="entry name" value="PDZ_2"/>
    <property type="match status" value="1"/>
</dbReference>
<dbReference type="InterPro" id="IPR043504">
    <property type="entry name" value="Peptidase_S1_PA_chymotrypsin"/>
</dbReference>
<feature type="region of interest" description="Disordered" evidence="4">
    <location>
        <begin position="1"/>
        <end position="125"/>
    </location>
</feature>